<name>A0A9D3UL22_9ROSI</name>
<dbReference type="AlphaFoldDB" id="A0A9D3UL22"/>
<dbReference type="EMBL" id="JAIQCV010000011">
    <property type="protein sequence ID" value="KAH1047156.1"/>
    <property type="molecule type" value="Genomic_DNA"/>
</dbReference>
<dbReference type="PANTHER" id="PTHR48200:SF1">
    <property type="entry name" value="AMINOTRANSFERASE-LIKE PLANT MOBILE DOMAIN-CONTAINING PROTEIN"/>
    <property type="match status" value="1"/>
</dbReference>
<evidence type="ECO:0000313" key="2">
    <source>
        <dbReference type="EMBL" id="KAH1047156.1"/>
    </source>
</evidence>
<protein>
    <submittedName>
        <fullName evidence="2">Uncharacterized protein</fullName>
    </submittedName>
</protein>
<feature type="coiled-coil region" evidence="1">
    <location>
        <begin position="86"/>
        <end position="141"/>
    </location>
</feature>
<keyword evidence="1" id="KW-0175">Coiled coil</keyword>
<gene>
    <name evidence="2" type="ORF">J1N35_037940</name>
</gene>
<organism evidence="2 3">
    <name type="scientific">Gossypium stocksii</name>
    <dbReference type="NCBI Taxonomy" id="47602"/>
    <lineage>
        <taxon>Eukaryota</taxon>
        <taxon>Viridiplantae</taxon>
        <taxon>Streptophyta</taxon>
        <taxon>Embryophyta</taxon>
        <taxon>Tracheophyta</taxon>
        <taxon>Spermatophyta</taxon>
        <taxon>Magnoliopsida</taxon>
        <taxon>eudicotyledons</taxon>
        <taxon>Gunneridae</taxon>
        <taxon>Pentapetalae</taxon>
        <taxon>rosids</taxon>
        <taxon>malvids</taxon>
        <taxon>Malvales</taxon>
        <taxon>Malvaceae</taxon>
        <taxon>Malvoideae</taxon>
        <taxon>Gossypium</taxon>
    </lineage>
</organism>
<dbReference type="OrthoDB" id="990598at2759"/>
<proteinExistence type="predicted"/>
<dbReference type="PANTHER" id="PTHR48200">
    <property type="entry name" value="PROTEIN, PUTATIVE-RELATED"/>
    <property type="match status" value="1"/>
</dbReference>
<dbReference type="Proteomes" id="UP000828251">
    <property type="component" value="Unassembled WGS sequence"/>
</dbReference>
<keyword evidence="3" id="KW-1185">Reference proteome</keyword>
<sequence>MEFILAMHGLAQCEFLYRGDNYKKRVKEISTAWNQTRQIKRLAVGSMMTPEYSGSLSKRVNEIISYQNLRIEKYLQVVPSELELLKQYFEMRNLELEKRIEQLEEEKMHLRLDVDVQKLEAEKLRKGKNKANDDLDSLKTNYKKLCLSIRTAGLG</sequence>
<evidence type="ECO:0000256" key="1">
    <source>
        <dbReference type="SAM" id="Coils"/>
    </source>
</evidence>
<evidence type="ECO:0000313" key="3">
    <source>
        <dbReference type="Proteomes" id="UP000828251"/>
    </source>
</evidence>
<reference evidence="2 3" key="1">
    <citation type="journal article" date="2021" name="Plant Biotechnol. J.">
        <title>Multi-omics assisted identification of the key and species-specific regulatory components of drought-tolerant mechanisms in Gossypium stocksii.</title>
        <authorList>
            <person name="Yu D."/>
            <person name="Ke L."/>
            <person name="Zhang D."/>
            <person name="Wu Y."/>
            <person name="Sun Y."/>
            <person name="Mei J."/>
            <person name="Sun J."/>
            <person name="Sun Y."/>
        </authorList>
    </citation>
    <scope>NUCLEOTIDE SEQUENCE [LARGE SCALE GENOMIC DNA]</scope>
    <source>
        <strain evidence="3">cv. E1</strain>
        <tissue evidence="2">Leaf</tissue>
    </source>
</reference>
<accession>A0A9D3UL22</accession>
<comment type="caution">
    <text evidence="2">The sequence shown here is derived from an EMBL/GenBank/DDBJ whole genome shotgun (WGS) entry which is preliminary data.</text>
</comment>